<evidence type="ECO:0000256" key="2">
    <source>
        <dbReference type="ARBA" id="ARBA00022692"/>
    </source>
</evidence>
<feature type="transmembrane region" description="Helical" evidence="5">
    <location>
        <begin position="73"/>
        <end position="98"/>
    </location>
</feature>
<feature type="compositionally biased region" description="Low complexity" evidence="6">
    <location>
        <begin position="543"/>
        <end position="552"/>
    </location>
</feature>
<dbReference type="PANTHER" id="PTHR39344:SF1">
    <property type="entry name" value="UPF0182 PROTEIN SLL1060"/>
    <property type="match status" value="1"/>
</dbReference>
<keyword evidence="8" id="KW-1185">Reference proteome</keyword>
<dbReference type="AlphaFoldDB" id="A0A916JT73"/>
<evidence type="ECO:0000256" key="4">
    <source>
        <dbReference type="ARBA" id="ARBA00023136"/>
    </source>
</evidence>
<evidence type="ECO:0000313" key="8">
    <source>
        <dbReference type="Proteomes" id="UP000693892"/>
    </source>
</evidence>
<feature type="region of interest" description="Disordered" evidence="6">
    <location>
        <begin position="967"/>
        <end position="1034"/>
    </location>
</feature>
<evidence type="ECO:0000256" key="3">
    <source>
        <dbReference type="ARBA" id="ARBA00022989"/>
    </source>
</evidence>
<feature type="transmembrane region" description="Helical" evidence="5">
    <location>
        <begin position="127"/>
        <end position="145"/>
    </location>
</feature>
<keyword evidence="3 5" id="KW-1133">Transmembrane helix</keyword>
<dbReference type="Pfam" id="PF03699">
    <property type="entry name" value="UPF0182"/>
    <property type="match status" value="1"/>
</dbReference>
<feature type="compositionally biased region" description="Acidic residues" evidence="6">
    <location>
        <begin position="979"/>
        <end position="996"/>
    </location>
</feature>
<dbReference type="HAMAP" id="MF_01600">
    <property type="entry name" value="UPF0182"/>
    <property type="match status" value="1"/>
</dbReference>
<feature type="compositionally biased region" description="Low complexity" evidence="6">
    <location>
        <begin position="776"/>
        <end position="802"/>
    </location>
</feature>
<evidence type="ECO:0000256" key="1">
    <source>
        <dbReference type="ARBA" id="ARBA00022475"/>
    </source>
</evidence>
<dbReference type="Proteomes" id="UP000693892">
    <property type="component" value="Unassembled WGS sequence"/>
</dbReference>
<evidence type="ECO:0000256" key="5">
    <source>
        <dbReference type="HAMAP-Rule" id="MF_01600"/>
    </source>
</evidence>
<dbReference type="PANTHER" id="PTHR39344">
    <property type="entry name" value="UPF0182 PROTEIN SLL1060"/>
    <property type="match status" value="1"/>
</dbReference>
<organism evidence="7 8">
    <name type="scientific">Leucobacter soli</name>
    <dbReference type="NCBI Taxonomy" id="2812850"/>
    <lineage>
        <taxon>Bacteria</taxon>
        <taxon>Bacillati</taxon>
        <taxon>Actinomycetota</taxon>
        <taxon>Actinomycetes</taxon>
        <taxon>Micrococcales</taxon>
        <taxon>Microbacteriaceae</taxon>
        <taxon>Leucobacter</taxon>
    </lineage>
</organism>
<feature type="region of interest" description="Disordered" evidence="6">
    <location>
        <begin position="763"/>
        <end position="804"/>
    </location>
</feature>
<comment type="subcellular location">
    <subcellularLocation>
        <location evidence="5">Cell membrane</location>
        <topology evidence="5">Multi-pass membrane protein</topology>
    </subcellularLocation>
</comment>
<dbReference type="GO" id="GO:0005576">
    <property type="term" value="C:extracellular region"/>
    <property type="evidence" value="ECO:0007669"/>
    <property type="project" value="TreeGrafter"/>
</dbReference>
<feature type="transmembrane region" description="Helical" evidence="5">
    <location>
        <begin position="177"/>
        <end position="203"/>
    </location>
</feature>
<feature type="transmembrane region" description="Helical" evidence="5">
    <location>
        <begin position="32"/>
        <end position="53"/>
    </location>
</feature>
<sequence>MEATCFEPLLEILDVTDQSIDAPPAKRRISPIAVTVVIVAVLILGFLGAASVITEVLWYQQLDFLPVLTTQWIAAGVMFLIGFFAMAVPIFLSIDIAYRKRPVYARLTGQLDRYQDLIEPLRRVIKWLLPAVIGLFAGFAAATQWQRALLWMHAAPTGTTDPEFGLDVSFFLFDLPFWRGVVGFASAVALLSLIVGVATSYLYGGITFSGRDVRVSKATRIQSAVLATLYLLLQGVSLWLDQYAVLTDSTGRFTGGTFSGVHAVIPGKQILAGIAVLVAVLFLVTAFTGKWRLPVIGTVLLLVSALVVGAGYPWAVQTLQVKPDEKTMENEYLARNIAATRAAYGVDHVEVERYDATTDAEPGQLRSDAVATANIRIIDPAVVSPTFAQLEQVKQYYQFPDQLSVDRYEIDGKVEDTVSGIRDIDISGQTGWYNRTLVYTHGYGLVAAYGNQRTSGGEPVFIESGIPTSGKLGEFEPRVYFGMHSPDYSIVGGERDTPIELDYPADDEAAPDDAETPADDTDAVADGDDSTGSESTEPETTESETTAESGETVEVVADADGSRQNLTTFSGDGGPKLDNIFTKLIYALKFQDMEVVLSGAVVDGSQVLYHRSPVERLQKVAPYLTVDSAPYASVVDGRIVWIVDGYTTSNDYPYSERRDMSRMIADADNPSGGQYPNGVNYIRNSVKATVDAYDGSVKLYAWDEEDPLLKAWGEIFPDTLHSVSEMSGDLLSHVRYPSDLFKVQREILATYHVTDPGAFFSDEDAWRTPNNPVSNGTTAATAATATTGATGATGTTTETSTARSDALKQPPYYLTLAAGANADPNFSIYSTYIPRAEGANARDILTGYLAANANAGSEDGKVSSDYGKLKLLTLPKSTSIPGPGQMQNNFTTNSEVSRLLNLLRQGESKVISGNLLTLPVGGGLLYVQPVYVRASSGTSFPILQKVLVSFGEEIAFEDTLDAALDELFGGNSGAPAGDGDIDDPGTGEEPGTEDPGSEGSGGDTPDLEEALRDMEQAIADRDAAMKDGDWSAYGEADERLRDALERALRAG</sequence>
<feature type="transmembrane region" description="Helical" evidence="5">
    <location>
        <begin position="270"/>
        <end position="288"/>
    </location>
</feature>
<comment type="similarity">
    <text evidence="5">Belongs to the UPF0182 family.</text>
</comment>
<keyword evidence="4 5" id="KW-0472">Membrane</keyword>
<name>A0A916JT73_9MICO</name>
<dbReference type="EMBL" id="CAJVAP010000004">
    <property type="protein sequence ID" value="CAG7601382.1"/>
    <property type="molecule type" value="Genomic_DNA"/>
</dbReference>
<dbReference type="GO" id="GO:0005886">
    <property type="term" value="C:plasma membrane"/>
    <property type="evidence" value="ECO:0007669"/>
    <property type="project" value="UniProtKB-SubCell"/>
</dbReference>
<feature type="compositionally biased region" description="Acidic residues" evidence="6">
    <location>
        <begin position="503"/>
        <end position="542"/>
    </location>
</feature>
<accession>A0A916JT73</accession>
<reference evidence="7" key="1">
    <citation type="submission" date="2021-06" db="EMBL/GenBank/DDBJ databases">
        <authorList>
            <person name="Criscuolo A."/>
        </authorList>
    </citation>
    <scope>NUCLEOTIDE SEQUENCE</scope>
    <source>
        <strain evidence="7">CIP111803</strain>
    </source>
</reference>
<evidence type="ECO:0000313" key="7">
    <source>
        <dbReference type="EMBL" id="CAG7601382.1"/>
    </source>
</evidence>
<feature type="region of interest" description="Disordered" evidence="6">
    <location>
        <begin position="491"/>
        <end position="552"/>
    </location>
</feature>
<dbReference type="InterPro" id="IPR005372">
    <property type="entry name" value="UPF0182"/>
</dbReference>
<evidence type="ECO:0000256" key="6">
    <source>
        <dbReference type="SAM" id="MobiDB-lite"/>
    </source>
</evidence>
<protein>
    <recommendedName>
        <fullName evidence="5">UPF0182 protein LEUCIP111803_00456</fullName>
    </recommendedName>
</protein>
<feature type="compositionally biased region" description="Basic and acidic residues" evidence="6">
    <location>
        <begin position="1009"/>
        <end position="1029"/>
    </location>
</feature>
<comment type="caution">
    <text evidence="7">The sequence shown here is derived from an EMBL/GenBank/DDBJ whole genome shotgun (WGS) entry which is preliminary data.</text>
</comment>
<keyword evidence="1 5" id="KW-1003">Cell membrane</keyword>
<feature type="transmembrane region" description="Helical" evidence="5">
    <location>
        <begin position="224"/>
        <end position="240"/>
    </location>
</feature>
<keyword evidence="2 5" id="KW-0812">Transmembrane</keyword>
<proteinExistence type="inferred from homology"/>
<gene>
    <name evidence="7" type="ORF">LEUCIP111803_00456</name>
</gene>
<feature type="transmembrane region" description="Helical" evidence="5">
    <location>
        <begin position="295"/>
        <end position="315"/>
    </location>
</feature>